<proteinExistence type="inferred from homology"/>
<evidence type="ECO:0000256" key="2">
    <source>
        <dbReference type="ARBA" id="ARBA00010792"/>
    </source>
</evidence>
<sequence length="212" mass="24316">MQFIQSIIDFLNPTFLITAVGIFGVFAIVFAESGLFFGFFLPGDSLLFTAGLLASLGHFNIVWLWLGCMACAILGDSVGYAFGKKIGQKIFTREDSLFFHKKHIERTQKFYARYGKKTVVLARFVPIVRTFAPILAGVGKMEYRTFLAYNIIGGMLWATLLIFLGFFLGMFIPDPDRYLMPLIFVIIFISFLPIFREWWKSRKKRGDILEVW</sequence>
<comment type="similarity">
    <text evidence="2 7">Belongs to the DedA family.</text>
</comment>
<evidence type="ECO:0000313" key="9">
    <source>
        <dbReference type="EMBL" id="OHA34558.1"/>
    </source>
</evidence>
<evidence type="ECO:0000256" key="7">
    <source>
        <dbReference type="RuleBase" id="RU367016"/>
    </source>
</evidence>
<protein>
    <recommendedName>
        <fullName evidence="8">VTT domain-containing protein</fullName>
    </recommendedName>
</protein>
<dbReference type="InterPro" id="IPR032816">
    <property type="entry name" value="VTT_dom"/>
</dbReference>
<keyword evidence="5 7" id="KW-1133">Transmembrane helix</keyword>
<evidence type="ECO:0000256" key="3">
    <source>
        <dbReference type="ARBA" id="ARBA00022475"/>
    </source>
</evidence>
<evidence type="ECO:0000256" key="4">
    <source>
        <dbReference type="ARBA" id="ARBA00022692"/>
    </source>
</evidence>
<feature type="domain" description="VTT" evidence="8">
    <location>
        <begin position="41"/>
        <end position="165"/>
    </location>
</feature>
<evidence type="ECO:0000259" key="8">
    <source>
        <dbReference type="Pfam" id="PF09335"/>
    </source>
</evidence>
<evidence type="ECO:0000313" key="10">
    <source>
        <dbReference type="Proteomes" id="UP000177797"/>
    </source>
</evidence>
<dbReference type="AlphaFoldDB" id="A0A1G2NEP8"/>
<feature type="transmembrane region" description="Helical" evidence="7">
    <location>
        <begin position="61"/>
        <end position="83"/>
    </location>
</feature>
<comment type="caution">
    <text evidence="9">The sequence shown here is derived from an EMBL/GenBank/DDBJ whole genome shotgun (WGS) entry which is preliminary data.</text>
</comment>
<reference evidence="9 10" key="1">
    <citation type="journal article" date="2016" name="Nat. Commun.">
        <title>Thousands of microbial genomes shed light on interconnected biogeochemical processes in an aquifer system.</title>
        <authorList>
            <person name="Anantharaman K."/>
            <person name="Brown C.T."/>
            <person name="Hug L.A."/>
            <person name="Sharon I."/>
            <person name="Castelle C.J."/>
            <person name="Probst A.J."/>
            <person name="Thomas B.C."/>
            <person name="Singh A."/>
            <person name="Wilkins M.J."/>
            <person name="Karaoz U."/>
            <person name="Brodie E.L."/>
            <person name="Williams K.H."/>
            <person name="Hubbard S.S."/>
            <person name="Banfield J.F."/>
        </authorList>
    </citation>
    <scope>NUCLEOTIDE SEQUENCE [LARGE SCALE GENOMIC DNA]</scope>
</reference>
<keyword evidence="6 7" id="KW-0472">Membrane</keyword>
<feature type="transmembrane region" description="Helical" evidence="7">
    <location>
        <begin position="178"/>
        <end position="195"/>
    </location>
</feature>
<dbReference type="PANTHER" id="PTHR30353:SF0">
    <property type="entry name" value="TRANSMEMBRANE PROTEIN"/>
    <property type="match status" value="1"/>
</dbReference>
<evidence type="ECO:0000256" key="6">
    <source>
        <dbReference type="ARBA" id="ARBA00023136"/>
    </source>
</evidence>
<evidence type="ECO:0000256" key="5">
    <source>
        <dbReference type="ARBA" id="ARBA00022989"/>
    </source>
</evidence>
<comment type="subcellular location">
    <subcellularLocation>
        <location evidence="1 7">Cell membrane</location>
        <topology evidence="1 7">Multi-pass membrane protein</topology>
    </subcellularLocation>
</comment>
<dbReference type="Proteomes" id="UP000177797">
    <property type="component" value="Unassembled WGS sequence"/>
</dbReference>
<dbReference type="GO" id="GO:0005886">
    <property type="term" value="C:plasma membrane"/>
    <property type="evidence" value="ECO:0007669"/>
    <property type="project" value="UniProtKB-SubCell"/>
</dbReference>
<keyword evidence="4 7" id="KW-0812">Transmembrane</keyword>
<organism evidence="9 10">
    <name type="scientific">Candidatus Taylorbacteria bacterium RIFCSPLOWO2_01_FULL_48_100</name>
    <dbReference type="NCBI Taxonomy" id="1802322"/>
    <lineage>
        <taxon>Bacteria</taxon>
        <taxon>Candidatus Tayloriibacteriota</taxon>
    </lineage>
</organism>
<feature type="transmembrane region" description="Helical" evidence="7">
    <location>
        <begin position="147"/>
        <end position="172"/>
    </location>
</feature>
<dbReference type="Pfam" id="PF09335">
    <property type="entry name" value="VTT_dom"/>
    <property type="match status" value="1"/>
</dbReference>
<keyword evidence="3 7" id="KW-1003">Cell membrane</keyword>
<gene>
    <name evidence="9" type="ORF">A2938_03340</name>
</gene>
<evidence type="ECO:0000256" key="1">
    <source>
        <dbReference type="ARBA" id="ARBA00004651"/>
    </source>
</evidence>
<accession>A0A1G2NEP8</accession>
<name>A0A1G2NEP8_9BACT</name>
<dbReference type="PANTHER" id="PTHR30353">
    <property type="entry name" value="INNER MEMBRANE PROTEIN DEDA-RELATED"/>
    <property type="match status" value="1"/>
</dbReference>
<feature type="transmembrane region" description="Helical" evidence="7">
    <location>
        <begin position="15"/>
        <end position="41"/>
    </location>
</feature>
<dbReference type="InterPro" id="IPR032818">
    <property type="entry name" value="DedA-like"/>
</dbReference>
<dbReference type="EMBL" id="MHSA01000011">
    <property type="protein sequence ID" value="OHA34558.1"/>
    <property type="molecule type" value="Genomic_DNA"/>
</dbReference>